<dbReference type="GO" id="GO:0007156">
    <property type="term" value="P:homophilic cell adhesion via plasma membrane adhesion molecules"/>
    <property type="evidence" value="ECO:0007669"/>
    <property type="project" value="InterPro"/>
</dbReference>
<protein>
    <recommendedName>
        <fullName evidence="17">EGF-like domain-containing protein</fullName>
    </recommendedName>
</protein>
<keyword evidence="5" id="KW-0106">Calcium</keyword>
<feature type="domain" description="Laminin G" evidence="13">
    <location>
        <begin position="1"/>
        <end position="108"/>
    </location>
</feature>
<evidence type="ECO:0000313" key="15">
    <source>
        <dbReference type="EMBL" id="CAF4109844.1"/>
    </source>
</evidence>
<dbReference type="Pfam" id="PF01049">
    <property type="entry name" value="CADH_Y-type_LIR"/>
    <property type="match status" value="1"/>
</dbReference>
<sequence>LKYVLVNDGRWHTAYLDRYGQRLILRLDDGEYYRSNISYGKSIWKHFPNTLLNVGARIDSAVHKIVTADFNDGCIMDVRFNGQVLDLLNGSSSSDMKWTFQSNIKEGCDNLDNWCRGVQCRSPAFCVNTWRHGQCQCTDTFKYNPTNETCTAFDWCSDITNPCHVQGTKSCLYEARENTIKCECKARWQGERCTLKAMPLAGTFSWHVIVATLICLLFILFLVLILIMFTRRRQTKKAYILGMDDEIRDNIINYDEEGCPDEDPVTYDISTLKKPVFSANSNANNNRNGRQNSESESKPLLRSTPDGNTQLDSSKKSTIRKDMPPIPASKPVLNKNQANGLNNGINVGEFIKGRIRDIDDDPSQPPYDSLQEYAYEGEPLARNEECTLSTLTITSKDQNDIDKELELEYLTHMGPKFQNIAKLYSGNGERES</sequence>
<comment type="caution">
    <text evidence="9">Lacks conserved residue(s) required for the propagation of feature annotation.</text>
</comment>
<dbReference type="Gene3D" id="4.10.900.10">
    <property type="entry name" value="TCF3-CBD (Catenin binding domain)"/>
    <property type="match status" value="1"/>
</dbReference>
<comment type="caution">
    <text evidence="15">The sequence shown here is derived from an EMBL/GenBank/DDBJ whole genome shotgun (WGS) entry which is preliminary data.</text>
</comment>
<dbReference type="InterPro" id="IPR000742">
    <property type="entry name" value="EGF"/>
</dbReference>
<evidence type="ECO:0000256" key="3">
    <source>
        <dbReference type="ARBA" id="ARBA00022729"/>
    </source>
</evidence>
<dbReference type="Pfam" id="PF02210">
    <property type="entry name" value="Laminin_G_2"/>
    <property type="match status" value="1"/>
</dbReference>
<accession>A0A8S2QNS8</accession>
<evidence type="ECO:0000256" key="11">
    <source>
        <dbReference type="SAM" id="MobiDB-lite"/>
    </source>
</evidence>
<evidence type="ECO:0000256" key="7">
    <source>
        <dbReference type="ARBA" id="ARBA00023136"/>
    </source>
</evidence>
<feature type="non-terminal residue" evidence="15">
    <location>
        <position position="1"/>
    </location>
</feature>
<dbReference type="Gene3D" id="2.60.120.200">
    <property type="match status" value="1"/>
</dbReference>
<keyword evidence="3" id="KW-0732">Signal</keyword>
<dbReference type="GO" id="GO:0000902">
    <property type="term" value="P:cell morphogenesis"/>
    <property type="evidence" value="ECO:0007669"/>
    <property type="project" value="TreeGrafter"/>
</dbReference>
<reference evidence="15" key="1">
    <citation type="submission" date="2021-02" db="EMBL/GenBank/DDBJ databases">
        <authorList>
            <person name="Nowell W R."/>
        </authorList>
    </citation>
    <scope>NUCLEOTIDE SEQUENCE</scope>
</reference>
<dbReference type="InterPro" id="IPR039808">
    <property type="entry name" value="Cadherin"/>
</dbReference>
<organism evidence="15 16">
    <name type="scientific">Rotaria magnacalcarata</name>
    <dbReference type="NCBI Taxonomy" id="392030"/>
    <lineage>
        <taxon>Eukaryota</taxon>
        <taxon>Metazoa</taxon>
        <taxon>Spiralia</taxon>
        <taxon>Gnathifera</taxon>
        <taxon>Rotifera</taxon>
        <taxon>Eurotatoria</taxon>
        <taxon>Bdelloidea</taxon>
        <taxon>Philodinida</taxon>
        <taxon>Philodinidae</taxon>
        <taxon>Rotaria</taxon>
    </lineage>
</organism>
<dbReference type="PROSITE" id="PS50026">
    <property type="entry name" value="EGF_3"/>
    <property type="match status" value="1"/>
</dbReference>
<feature type="disulfide bond" evidence="9">
    <location>
        <begin position="184"/>
        <end position="193"/>
    </location>
</feature>
<evidence type="ECO:0000259" key="13">
    <source>
        <dbReference type="PROSITE" id="PS50025"/>
    </source>
</evidence>
<dbReference type="GO" id="GO:0016342">
    <property type="term" value="C:catenin complex"/>
    <property type="evidence" value="ECO:0007669"/>
    <property type="project" value="TreeGrafter"/>
</dbReference>
<evidence type="ECO:0000256" key="9">
    <source>
        <dbReference type="PROSITE-ProRule" id="PRU00076"/>
    </source>
</evidence>
<name>A0A8S2QNS8_9BILA</name>
<dbReference type="GO" id="GO:0016477">
    <property type="term" value="P:cell migration"/>
    <property type="evidence" value="ECO:0007669"/>
    <property type="project" value="TreeGrafter"/>
</dbReference>
<dbReference type="InterPro" id="IPR001791">
    <property type="entry name" value="Laminin_G"/>
</dbReference>
<dbReference type="PROSITE" id="PS00022">
    <property type="entry name" value="EGF_1"/>
    <property type="match status" value="1"/>
</dbReference>
<keyword evidence="7 12" id="KW-0472">Membrane</keyword>
<dbReference type="GO" id="GO:0008013">
    <property type="term" value="F:beta-catenin binding"/>
    <property type="evidence" value="ECO:0007669"/>
    <property type="project" value="TreeGrafter"/>
</dbReference>
<comment type="function">
    <text evidence="10">Cadherins are calcium-dependent cell adhesion proteins.</text>
</comment>
<comment type="subcellular location">
    <subcellularLocation>
        <location evidence="1">Membrane</location>
        <topology evidence="1">Single-pass membrane protein</topology>
    </subcellularLocation>
</comment>
<evidence type="ECO:0000256" key="6">
    <source>
        <dbReference type="ARBA" id="ARBA00022989"/>
    </source>
</evidence>
<evidence type="ECO:0000256" key="8">
    <source>
        <dbReference type="ARBA" id="ARBA00023157"/>
    </source>
</evidence>
<evidence type="ECO:0000259" key="14">
    <source>
        <dbReference type="PROSITE" id="PS50026"/>
    </source>
</evidence>
<dbReference type="GO" id="GO:0016339">
    <property type="term" value="P:calcium-dependent cell-cell adhesion via plasma membrane cell adhesion molecules"/>
    <property type="evidence" value="ECO:0007669"/>
    <property type="project" value="TreeGrafter"/>
</dbReference>
<dbReference type="PANTHER" id="PTHR24027:SF422">
    <property type="entry name" value="CADHERIN DOMAIN-CONTAINING PROTEIN"/>
    <property type="match status" value="1"/>
</dbReference>
<dbReference type="SUPFAM" id="SSF49899">
    <property type="entry name" value="Concanavalin A-like lectins/glucanases"/>
    <property type="match status" value="1"/>
</dbReference>
<feature type="domain" description="EGF-like" evidence="14">
    <location>
        <begin position="152"/>
        <end position="194"/>
    </location>
</feature>
<keyword evidence="6 12" id="KW-1133">Transmembrane helix</keyword>
<dbReference type="GO" id="GO:0044331">
    <property type="term" value="P:cell-cell adhesion mediated by cadherin"/>
    <property type="evidence" value="ECO:0007669"/>
    <property type="project" value="TreeGrafter"/>
</dbReference>
<feature type="compositionally biased region" description="Low complexity" evidence="11">
    <location>
        <begin position="278"/>
        <end position="292"/>
    </location>
</feature>
<feature type="transmembrane region" description="Helical" evidence="12">
    <location>
        <begin position="204"/>
        <end position="229"/>
    </location>
</feature>
<evidence type="ECO:0000256" key="10">
    <source>
        <dbReference type="RuleBase" id="RU004357"/>
    </source>
</evidence>
<dbReference type="InterPro" id="IPR000233">
    <property type="entry name" value="Cadherin_Y-type_LIR"/>
</dbReference>
<keyword evidence="4" id="KW-0677">Repeat</keyword>
<feature type="region of interest" description="Disordered" evidence="11">
    <location>
        <begin position="278"/>
        <end position="340"/>
    </location>
</feature>
<keyword evidence="9" id="KW-0245">EGF-like domain</keyword>
<dbReference type="GO" id="GO:0005912">
    <property type="term" value="C:adherens junction"/>
    <property type="evidence" value="ECO:0007669"/>
    <property type="project" value="TreeGrafter"/>
</dbReference>
<evidence type="ECO:0008006" key="17">
    <source>
        <dbReference type="Google" id="ProtNLM"/>
    </source>
</evidence>
<evidence type="ECO:0000256" key="1">
    <source>
        <dbReference type="ARBA" id="ARBA00004167"/>
    </source>
</evidence>
<dbReference type="InterPro" id="IPR027397">
    <property type="entry name" value="Catenin-bd_sf"/>
</dbReference>
<dbReference type="PROSITE" id="PS50025">
    <property type="entry name" value="LAM_G_DOMAIN"/>
    <property type="match status" value="1"/>
</dbReference>
<dbReference type="EMBL" id="CAJOBI010008328">
    <property type="protein sequence ID" value="CAF4109844.1"/>
    <property type="molecule type" value="Genomic_DNA"/>
</dbReference>
<keyword evidence="2 12" id="KW-0812">Transmembrane</keyword>
<dbReference type="GO" id="GO:0005509">
    <property type="term" value="F:calcium ion binding"/>
    <property type="evidence" value="ECO:0007669"/>
    <property type="project" value="InterPro"/>
</dbReference>
<proteinExistence type="predicted"/>
<keyword evidence="8 9" id="KW-1015">Disulfide bond</keyword>
<dbReference type="GO" id="GO:0045296">
    <property type="term" value="F:cadherin binding"/>
    <property type="evidence" value="ECO:0007669"/>
    <property type="project" value="TreeGrafter"/>
</dbReference>
<evidence type="ECO:0000256" key="12">
    <source>
        <dbReference type="SAM" id="Phobius"/>
    </source>
</evidence>
<feature type="compositionally biased region" description="Basic and acidic residues" evidence="11">
    <location>
        <begin position="313"/>
        <end position="323"/>
    </location>
</feature>
<gene>
    <name evidence="15" type="ORF">SMN809_LOCUS17752</name>
</gene>
<dbReference type="GO" id="GO:0034332">
    <property type="term" value="P:adherens junction organization"/>
    <property type="evidence" value="ECO:0007669"/>
    <property type="project" value="TreeGrafter"/>
</dbReference>
<dbReference type="GO" id="GO:0007043">
    <property type="term" value="P:cell-cell junction assembly"/>
    <property type="evidence" value="ECO:0007669"/>
    <property type="project" value="TreeGrafter"/>
</dbReference>
<dbReference type="Proteomes" id="UP000676336">
    <property type="component" value="Unassembled WGS sequence"/>
</dbReference>
<evidence type="ECO:0000256" key="2">
    <source>
        <dbReference type="ARBA" id="ARBA00022692"/>
    </source>
</evidence>
<evidence type="ECO:0000256" key="4">
    <source>
        <dbReference type="ARBA" id="ARBA00022737"/>
    </source>
</evidence>
<evidence type="ECO:0000313" key="16">
    <source>
        <dbReference type="Proteomes" id="UP000676336"/>
    </source>
</evidence>
<dbReference type="InterPro" id="IPR013320">
    <property type="entry name" value="ConA-like_dom_sf"/>
</dbReference>
<evidence type="ECO:0000256" key="5">
    <source>
        <dbReference type="ARBA" id="ARBA00022837"/>
    </source>
</evidence>
<dbReference type="PANTHER" id="PTHR24027">
    <property type="entry name" value="CADHERIN-23"/>
    <property type="match status" value="1"/>
</dbReference>
<dbReference type="AlphaFoldDB" id="A0A8S2QNS8"/>